<name>A0A444IR67_9BACT</name>
<organism evidence="2 3">
    <name type="scientific">Candidatus Electrothrix aarhusensis</name>
    <dbReference type="NCBI Taxonomy" id="1859131"/>
    <lineage>
        <taxon>Bacteria</taxon>
        <taxon>Pseudomonadati</taxon>
        <taxon>Thermodesulfobacteriota</taxon>
        <taxon>Desulfobulbia</taxon>
        <taxon>Desulfobulbales</taxon>
        <taxon>Desulfobulbaceae</taxon>
        <taxon>Candidatus Electrothrix</taxon>
    </lineage>
</organism>
<comment type="caution">
    <text evidence="2">The sequence shown here is derived from an EMBL/GenBank/DDBJ whole genome shotgun (WGS) entry which is preliminary data.</text>
</comment>
<proteinExistence type="predicted"/>
<evidence type="ECO:0000313" key="3">
    <source>
        <dbReference type="Proteomes" id="UP000287853"/>
    </source>
</evidence>
<feature type="signal peptide" evidence="1">
    <location>
        <begin position="1"/>
        <end position="32"/>
    </location>
</feature>
<dbReference type="Proteomes" id="UP000287853">
    <property type="component" value="Unassembled WGS sequence"/>
</dbReference>
<keyword evidence="3" id="KW-1185">Reference proteome</keyword>
<dbReference type="AlphaFoldDB" id="A0A444IR67"/>
<reference evidence="2 3" key="1">
    <citation type="submission" date="2017-01" db="EMBL/GenBank/DDBJ databases">
        <title>The cable genome- insights into the physiology and evolution of filamentous bacteria capable of sulfide oxidation via long distance electron transfer.</title>
        <authorList>
            <person name="Schreiber L."/>
            <person name="Bjerg J.T."/>
            <person name="Boggild A."/>
            <person name="Van De Vossenberg J."/>
            <person name="Meysman F."/>
            <person name="Nielsen L.P."/>
            <person name="Schramm A."/>
            <person name="Kjeldsen K.U."/>
        </authorList>
    </citation>
    <scope>NUCLEOTIDE SEQUENCE [LARGE SCALE GENOMIC DNA]</scope>
    <source>
        <strain evidence="2">MCF</strain>
    </source>
</reference>
<gene>
    <name evidence="2" type="ORF">H206_02871</name>
</gene>
<evidence type="ECO:0000256" key="1">
    <source>
        <dbReference type="SAM" id="SignalP"/>
    </source>
</evidence>
<feature type="chain" id="PRO_5019065072" evidence="1">
    <location>
        <begin position="33"/>
        <end position="203"/>
    </location>
</feature>
<dbReference type="EMBL" id="MTKO01000123">
    <property type="protein sequence ID" value="RWX43323.1"/>
    <property type="molecule type" value="Genomic_DNA"/>
</dbReference>
<accession>A0A444IR67</accession>
<evidence type="ECO:0000313" key="2">
    <source>
        <dbReference type="EMBL" id="RWX43323.1"/>
    </source>
</evidence>
<sequence length="203" mass="21524">MQLKQKKNMGKLTAAILLTGCFMLTTANTGMAEGTKIQLDFSKIQQAVNKGTTASGGTAPSAVNTVKSIEEGAIVMGETLRQNFLNSDTMTEMQKKIMADKAAQTPGVSSGQMSTNTVAPTVKSMTSSMQASSAIIDTKDPEMNQVIKNTMGGNIMTTDIMAEMQQKIMAENMGSMQETIQASVLNGMQGSVQQSAKDSMTTK</sequence>
<protein>
    <submittedName>
        <fullName evidence="2">Uncharacterized protein</fullName>
    </submittedName>
</protein>
<keyword evidence="1" id="KW-0732">Signal</keyword>